<dbReference type="GO" id="GO:0006355">
    <property type="term" value="P:regulation of DNA-templated transcription"/>
    <property type="evidence" value="ECO:0007669"/>
    <property type="project" value="InterPro"/>
</dbReference>
<dbReference type="Pfam" id="PF08214">
    <property type="entry name" value="HAT_KAT11"/>
    <property type="match status" value="1"/>
</dbReference>
<dbReference type="PROSITE" id="PS51728">
    <property type="entry name" value="RTT109_HAT"/>
    <property type="match status" value="1"/>
</dbReference>
<evidence type="ECO:0000313" key="11">
    <source>
        <dbReference type="EMBL" id="KIW54259.1"/>
    </source>
</evidence>
<evidence type="ECO:0000256" key="1">
    <source>
        <dbReference type="ARBA" id="ARBA00004123"/>
    </source>
</evidence>
<feature type="compositionally biased region" description="Polar residues" evidence="10">
    <location>
        <begin position="506"/>
        <end position="519"/>
    </location>
</feature>
<keyword evidence="12" id="KW-1185">Reference proteome</keyword>
<evidence type="ECO:0000256" key="7">
    <source>
        <dbReference type="ARBA" id="ARBA00023163"/>
    </source>
</evidence>
<comment type="catalytic activity">
    <reaction evidence="9">
        <text>L-lysyl-[histone] + acetyl-CoA = N(6)-acetyl-L-lysyl-[histone] + CoA + H(+)</text>
        <dbReference type="Rhea" id="RHEA:21992"/>
        <dbReference type="Rhea" id="RHEA-COMP:9845"/>
        <dbReference type="Rhea" id="RHEA-COMP:11338"/>
        <dbReference type="ChEBI" id="CHEBI:15378"/>
        <dbReference type="ChEBI" id="CHEBI:29969"/>
        <dbReference type="ChEBI" id="CHEBI:57287"/>
        <dbReference type="ChEBI" id="CHEBI:57288"/>
        <dbReference type="ChEBI" id="CHEBI:61930"/>
        <dbReference type="EC" id="2.3.1.48"/>
    </reaction>
    <physiologicalReaction direction="left-to-right" evidence="9">
        <dbReference type="Rhea" id="RHEA:21993"/>
    </physiologicalReaction>
</comment>
<gene>
    <name evidence="11" type="ORF">PV05_06628</name>
</gene>
<dbReference type="STRING" id="348802.A0A0D2F2U1"/>
<accession>A0A0D2F2U1</accession>
<dbReference type="EMBL" id="KN847320">
    <property type="protein sequence ID" value="KIW54259.1"/>
    <property type="molecule type" value="Genomic_DNA"/>
</dbReference>
<dbReference type="OrthoDB" id="3361892at2759"/>
<protein>
    <recommendedName>
        <fullName evidence="2">histone acetyltransferase</fullName>
        <ecNumber evidence="2">2.3.1.48</ecNumber>
    </recommendedName>
</protein>
<dbReference type="PANTHER" id="PTHR31571">
    <property type="entry name" value="ALTERED INHERITANCE OF MITOCHONDRIA PROTEIN 6"/>
    <property type="match status" value="1"/>
</dbReference>
<dbReference type="InterPro" id="IPR016849">
    <property type="entry name" value="Rtt109"/>
</dbReference>
<dbReference type="SMART" id="SM01250">
    <property type="entry name" value="KAT11"/>
    <property type="match status" value="1"/>
</dbReference>
<dbReference type="GO" id="GO:0032931">
    <property type="term" value="F:histone H3K56 acetyltransferase activity"/>
    <property type="evidence" value="ECO:0007669"/>
    <property type="project" value="TreeGrafter"/>
</dbReference>
<keyword evidence="3" id="KW-0808">Transferase</keyword>
<evidence type="ECO:0000256" key="6">
    <source>
        <dbReference type="ARBA" id="ARBA00023015"/>
    </source>
</evidence>
<dbReference type="InterPro" id="IPR051236">
    <property type="entry name" value="HAT_RTT109-like"/>
</dbReference>
<dbReference type="EC" id="2.3.1.48" evidence="2"/>
<name>A0A0D2F2U1_9EURO</name>
<keyword evidence="4" id="KW-0227">DNA damage</keyword>
<comment type="subcellular location">
    <subcellularLocation>
        <location evidence="1">Nucleus</location>
    </subcellularLocation>
</comment>
<evidence type="ECO:0000256" key="4">
    <source>
        <dbReference type="ARBA" id="ARBA00022763"/>
    </source>
</evidence>
<evidence type="ECO:0000313" key="12">
    <source>
        <dbReference type="Proteomes" id="UP000054342"/>
    </source>
</evidence>
<dbReference type="AlphaFoldDB" id="A0A0D2F2U1"/>
<dbReference type="GO" id="GO:0005634">
    <property type="term" value="C:nucleus"/>
    <property type="evidence" value="ECO:0007669"/>
    <property type="project" value="UniProtKB-SubCell"/>
</dbReference>
<reference evidence="11 12" key="1">
    <citation type="submission" date="2015-01" db="EMBL/GenBank/DDBJ databases">
        <title>The Genome Sequence of Exophiala xenobiotica CBS118157.</title>
        <authorList>
            <consortium name="The Broad Institute Genomics Platform"/>
            <person name="Cuomo C."/>
            <person name="de Hoog S."/>
            <person name="Gorbushina A."/>
            <person name="Stielow B."/>
            <person name="Teixiera M."/>
            <person name="Abouelleil A."/>
            <person name="Chapman S.B."/>
            <person name="Priest M."/>
            <person name="Young S.K."/>
            <person name="Wortman J."/>
            <person name="Nusbaum C."/>
            <person name="Birren B."/>
        </authorList>
    </citation>
    <scope>NUCLEOTIDE SEQUENCE [LARGE SCALE GENOMIC DNA]</scope>
    <source>
        <strain evidence="11 12">CBS 118157</strain>
    </source>
</reference>
<evidence type="ECO:0000256" key="2">
    <source>
        <dbReference type="ARBA" id="ARBA00013184"/>
    </source>
</evidence>
<evidence type="ECO:0000256" key="8">
    <source>
        <dbReference type="ARBA" id="ARBA00023242"/>
    </source>
</evidence>
<evidence type="ECO:0000256" key="9">
    <source>
        <dbReference type="ARBA" id="ARBA00048940"/>
    </source>
</evidence>
<dbReference type="HOGENOM" id="CLU_511984_0_0_1"/>
<proteinExistence type="predicted"/>
<keyword evidence="8" id="KW-0539">Nucleus</keyword>
<keyword evidence="7" id="KW-0804">Transcription</keyword>
<dbReference type="RefSeq" id="XP_013314843.1">
    <property type="nucleotide sequence ID" value="XM_013459389.1"/>
</dbReference>
<organism evidence="11 12">
    <name type="scientific">Exophiala xenobiotica</name>
    <dbReference type="NCBI Taxonomy" id="348802"/>
    <lineage>
        <taxon>Eukaryota</taxon>
        <taxon>Fungi</taxon>
        <taxon>Dikarya</taxon>
        <taxon>Ascomycota</taxon>
        <taxon>Pezizomycotina</taxon>
        <taxon>Eurotiomycetes</taxon>
        <taxon>Chaetothyriomycetidae</taxon>
        <taxon>Chaetothyriales</taxon>
        <taxon>Herpotrichiellaceae</taxon>
        <taxon>Exophiala</taxon>
    </lineage>
</organism>
<dbReference type="Proteomes" id="UP000054342">
    <property type="component" value="Unassembled WGS sequence"/>
</dbReference>
<dbReference type="PANTHER" id="PTHR31571:SF2">
    <property type="entry name" value="HISTONE ACETYLTRANSFERASE RTT109"/>
    <property type="match status" value="1"/>
</dbReference>
<evidence type="ECO:0000256" key="10">
    <source>
        <dbReference type="SAM" id="MobiDB-lite"/>
    </source>
</evidence>
<keyword evidence="5" id="KW-0007">Acetylation</keyword>
<sequence>MVPASTLQSRLASILPQGLDIIAYHLSSSPASTTALFAPLPGQDEEPTICESHFLAISSPEKAGLKEVLVFAIEILIFSTPNLTTVFVSKADSSGFSSRLSASRGSPSVVAAVTSGFLDFLLQPRLNQSRVILSLFARSQNQYLFPGSIENPGKHVLDDRQLIKWWCRVLDRVLRLHSDTSDPPSSSSAHLLVPGCDKGETKAFFPPSSRQDPPSDPKWINSYPVELLVTDVAKPPRHLVPRFPDDPKSRFLDDLDGDFIDNQGRWRSIKSLDQFWEMMSYRQECSAGRLVGFLWLVFSQGQTTHTKLSELDQFAHVESLERLREQASLPTPGNSQAQENGDAGIWQQTSSDLSMIREVNSPPPSSPLEVPHDEGPSTESADANVNDGCASASVPGLTDEDVLQVHARRFNETWGELVLSTTQYQTLMDHLLQTDFAGEEKAAESTKSWIQKALGLTGKPGFGLPIQGEHVFSGSVGAEKADLQQVNVLTAVRKKRKAENIDERPASSQSTETTSNATVNILAAGLVRKKPKG</sequence>
<evidence type="ECO:0000256" key="3">
    <source>
        <dbReference type="ARBA" id="ARBA00022679"/>
    </source>
</evidence>
<feature type="region of interest" description="Disordered" evidence="10">
    <location>
        <begin position="356"/>
        <end position="395"/>
    </location>
</feature>
<evidence type="ECO:0000256" key="5">
    <source>
        <dbReference type="ARBA" id="ARBA00022990"/>
    </source>
</evidence>
<keyword evidence="6" id="KW-0805">Transcription regulation</keyword>
<dbReference type="GeneID" id="25328536"/>
<feature type="region of interest" description="Disordered" evidence="10">
    <location>
        <begin position="495"/>
        <end position="533"/>
    </location>
</feature>
<dbReference type="GO" id="GO:0006974">
    <property type="term" value="P:DNA damage response"/>
    <property type="evidence" value="ECO:0007669"/>
    <property type="project" value="UniProtKB-KW"/>
</dbReference>
<dbReference type="InterPro" id="IPR013178">
    <property type="entry name" value="Histone_AcTrfase_Rtt109/CBP"/>
</dbReference>